<sequence>LRNKSWSWQPYLDQQNATAAPPEVFNQYQSCPSRRSCGFRVGMKLEGVDPLHTSLFCVLTVAEVIGCRLRLHIDGFSETYDFWVNSDSPEIRPVGFCQETGRRLHPPKGVLEEQFDWSDYLETTGSEAAPASLFRTSTVSTALRRGMKLEAVDRKNPGLICVATVADAHQDRIRVHFDDWDHSYDYWCDSSSPFVRPIGWCQEQARPLTCPKGHPDPEHFVWEQYLKETGSEAAPRDAFTQGRPHGFQVNHRLEAVDRRNPVLIRVATVVQTEEVRIKIHYDGWPAHMDSWFDCDDTDLHPVTFCHRTGHPLEPPRGHTQNSSSPAHGSCPTVGCRGVGHIRGPKYSNHHSLFGCPYSETNLRRDLVLPDRLGSETGLSLLPHSPQPSRDLSLCWEQHRKLLPRVQSSQAPAVHRWSVQQVSEFIQSLPGCEDQGQHFRDQEIDGRAFLLLTQRDIVRLLSIKLGPALKIYHSILMFKHERSQSELSNGEVTQGSHRGQSECNSSTFVSLY</sequence>
<dbReference type="GO" id="GO:0042393">
    <property type="term" value="F:histone binding"/>
    <property type="evidence" value="ECO:0007669"/>
    <property type="project" value="TreeGrafter"/>
</dbReference>
<dbReference type="Pfam" id="PF00536">
    <property type="entry name" value="SAM_1"/>
    <property type="match status" value="1"/>
</dbReference>
<dbReference type="Gene3D" id="1.10.150.50">
    <property type="entry name" value="Transcription Factor, Ets-1"/>
    <property type="match status" value="1"/>
</dbReference>
<dbReference type="SUPFAM" id="SSF63748">
    <property type="entry name" value="Tudor/PWWP/MBT"/>
    <property type="match status" value="3"/>
</dbReference>
<dbReference type="GO" id="GO:0045892">
    <property type="term" value="P:negative regulation of DNA-templated transcription"/>
    <property type="evidence" value="ECO:0007669"/>
    <property type="project" value="TreeGrafter"/>
</dbReference>
<dbReference type="PROSITE" id="PS51079">
    <property type="entry name" value="MBT"/>
    <property type="match status" value="3"/>
</dbReference>
<evidence type="ECO:0000256" key="11">
    <source>
        <dbReference type="PROSITE-ProRule" id="PRU01143"/>
    </source>
</evidence>
<dbReference type="GO" id="GO:0003682">
    <property type="term" value="F:chromatin binding"/>
    <property type="evidence" value="ECO:0007669"/>
    <property type="project" value="TreeGrafter"/>
</dbReference>
<dbReference type="InterPro" id="IPR050548">
    <property type="entry name" value="PcG_chromatin_remod_factors"/>
</dbReference>
<dbReference type="Pfam" id="PF02820">
    <property type="entry name" value="MBT"/>
    <property type="match status" value="3"/>
</dbReference>
<dbReference type="GO" id="GO:0006325">
    <property type="term" value="P:chromatin organization"/>
    <property type="evidence" value="ECO:0007669"/>
    <property type="project" value="UniProtKB-KW"/>
</dbReference>
<dbReference type="AlphaFoldDB" id="A0A3B4BHN4"/>
<keyword evidence="9" id="KW-0539">Nucleus</keyword>
<name>A0A3B4BHN4_9GOBI</name>
<dbReference type="Pfam" id="PF01530">
    <property type="entry name" value="zf-C2HC"/>
    <property type="match status" value="1"/>
</dbReference>
<dbReference type="Gene3D" id="4.10.320.30">
    <property type="match status" value="1"/>
</dbReference>
<dbReference type="SUPFAM" id="SSF103637">
    <property type="entry name" value="CCHHC domain"/>
    <property type="match status" value="1"/>
</dbReference>
<feature type="repeat" description="MBT" evidence="10">
    <location>
        <begin position="220"/>
        <end position="315"/>
    </location>
</feature>
<dbReference type="GO" id="GO:0005634">
    <property type="term" value="C:nucleus"/>
    <property type="evidence" value="ECO:0007669"/>
    <property type="project" value="UniProtKB-SubCell"/>
</dbReference>
<evidence type="ECO:0000313" key="14">
    <source>
        <dbReference type="Ensembl" id="ENSPMGP00000028326.1"/>
    </source>
</evidence>
<reference evidence="14" key="2">
    <citation type="submission" date="2025-09" db="UniProtKB">
        <authorList>
            <consortium name="Ensembl"/>
        </authorList>
    </citation>
    <scope>IDENTIFICATION</scope>
</reference>
<feature type="repeat" description="MBT" evidence="10">
    <location>
        <begin position="6"/>
        <end position="107"/>
    </location>
</feature>
<dbReference type="InterPro" id="IPR001660">
    <property type="entry name" value="SAM"/>
</dbReference>
<evidence type="ECO:0000313" key="15">
    <source>
        <dbReference type="Proteomes" id="UP000261520"/>
    </source>
</evidence>
<dbReference type="PROSITE" id="PS51802">
    <property type="entry name" value="ZF_CCHHC"/>
    <property type="match status" value="1"/>
</dbReference>
<dbReference type="Proteomes" id="UP000261520">
    <property type="component" value="Unplaced"/>
</dbReference>
<keyword evidence="4 11" id="KW-0863">Zinc-finger</keyword>
<dbReference type="InterPro" id="IPR004092">
    <property type="entry name" value="Mbt"/>
</dbReference>
<evidence type="ECO:0000256" key="3">
    <source>
        <dbReference type="ARBA" id="ARBA00022737"/>
    </source>
</evidence>
<dbReference type="CDD" id="cd20103">
    <property type="entry name" value="MBT_L3MBTL1-like_rpt3"/>
    <property type="match status" value="1"/>
</dbReference>
<keyword evidence="3" id="KW-0677">Repeat</keyword>
<evidence type="ECO:0000256" key="12">
    <source>
        <dbReference type="SAM" id="MobiDB-lite"/>
    </source>
</evidence>
<evidence type="ECO:0000256" key="4">
    <source>
        <dbReference type="ARBA" id="ARBA00022771"/>
    </source>
</evidence>
<evidence type="ECO:0000259" key="13">
    <source>
        <dbReference type="PROSITE" id="PS50105"/>
    </source>
</evidence>
<dbReference type="SUPFAM" id="SSF47769">
    <property type="entry name" value="SAM/Pointed domain"/>
    <property type="match status" value="1"/>
</dbReference>
<proteinExistence type="predicted"/>
<dbReference type="InterPro" id="IPR036060">
    <property type="entry name" value="Znf_C2H2C_sf"/>
</dbReference>
<evidence type="ECO:0000256" key="6">
    <source>
        <dbReference type="ARBA" id="ARBA00022853"/>
    </source>
</evidence>
<organism evidence="14 15">
    <name type="scientific">Periophthalmus magnuspinnatus</name>
    <dbReference type="NCBI Taxonomy" id="409849"/>
    <lineage>
        <taxon>Eukaryota</taxon>
        <taxon>Metazoa</taxon>
        <taxon>Chordata</taxon>
        <taxon>Craniata</taxon>
        <taxon>Vertebrata</taxon>
        <taxon>Euteleostomi</taxon>
        <taxon>Actinopterygii</taxon>
        <taxon>Neopterygii</taxon>
        <taxon>Teleostei</taxon>
        <taxon>Neoteleostei</taxon>
        <taxon>Acanthomorphata</taxon>
        <taxon>Gobiaria</taxon>
        <taxon>Gobiiformes</taxon>
        <taxon>Gobioidei</taxon>
        <taxon>Gobiidae</taxon>
        <taxon>Oxudercinae</taxon>
        <taxon>Periophthalmus</taxon>
    </lineage>
</organism>
<evidence type="ECO:0000256" key="2">
    <source>
        <dbReference type="ARBA" id="ARBA00022723"/>
    </source>
</evidence>
<accession>A0A3B4BHN4</accession>
<evidence type="ECO:0000256" key="5">
    <source>
        <dbReference type="ARBA" id="ARBA00022833"/>
    </source>
</evidence>
<evidence type="ECO:0000256" key="1">
    <source>
        <dbReference type="ARBA" id="ARBA00004123"/>
    </source>
</evidence>
<feature type="repeat" description="MBT" evidence="10">
    <location>
        <begin position="115"/>
        <end position="211"/>
    </location>
</feature>
<dbReference type="PANTHER" id="PTHR12247">
    <property type="entry name" value="POLYCOMB GROUP PROTEIN"/>
    <property type="match status" value="1"/>
</dbReference>
<dbReference type="STRING" id="409849.ENSPMGP00000028326"/>
<dbReference type="InterPro" id="IPR013761">
    <property type="entry name" value="SAM/pointed_sf"/>
</dbReference>
<keyword evidence="8" id="KW-0804">Transcription</keyword>
<feature type="domain" description="SAM" evidence="13">
    <location>
        <begin position="416"/>
        <end position="480"/>
    </location>
</feature>
<dbReference type="Gene3D" id="2.30.30.140">
    <property type="match status" value="3"/>
</dbReference>
<evidence type="ECO:0000256" key="9">
    <source>
        <dbReference type="ARBA" id="ARBA00023242"/>
    </source>
</evidence>
<feature type="region of interest" description="Disordered" evidence="12">
    <location>
        <begin position="486"/>
        <end position="511"/>
    </location>
</feature>
<dbReference type="InterPro" id="IPR002515">
    <property type="entry name" value="Znf_C2H2C"/>
</dbReference>
<keyword evidence="15" id="KW-1185">Reference proteome</keyword>
<keyword evidence="2" id="KW-0479">Metal-binding</keyword>
<dbReference type="PROSITE" id="PS50105">
    <property type="entry name" value="SAM_DOMAIN"/>
    <property type="match status" value="1"/>
</dbReference>
<evidence type="ECO:0000256" key="8">
    <source>
        <dbReference type="ARBA" id="ARBA00023163"/>
    </source>
</evidence>
<dbReference type="Ensembl" id="ENSPMGT00000030156.1">
    <property type="protein sequence ID" value="ENSPMGP00000028326.1"/>
    <property type="gene ID" value="ENSPMGG00000022804.1"/>
</dbReference>
<dbReference type="SMART" id="SM00561">
    <property type="entry name" value="MBT"/>
    <property type="match status" value="3"/>
</dbReference>
<keyword evidence="6" id="KW-0156">Chromatin regulator</keyword>
<keyword evidence="7" id="KW-0805">Transcription regulation</keyword>
<evidence type="ECO:0000256" key="10">
    <source>
        <dbReference type="PROSITE-ProRule" id="PRU00459"/>
    </source>
</evidence>
<dbReference type="GO" id="GO:0008270">
    <property type="term" value="F:zinc ion binding"/>
    <property type="evidence" value="ECO:0007669"/>
    <property type="project" value="UniProtKB-KW"/>
</dbReference>
<evidence type="ECO:0000256" key="7">
    <source>
        <dbReference type="ARBA" id="ARBA00023015"/>
    </source>
</evidence>
<dbReference type="PANTHER" id="PTHR12247:SF131">
    <property type="entry name" value="LD05287P"/>
    <property type="match status" value="1"/>
</dbReference>
<dbReference type="CDD" id="cd20101">
    <property type="entry name" value="MBT_L3MBTL1-like_rpt1"/>
    <property type="match status" value="1"/>
</dbReference>
<dbReference type="CDD" id="cd09582">
    <property type="entry name" value="SAM_Scm-like-3MBT3_4"/>
    <property type="match status" value="1"/>
</dbReference>
<reference evidence="14" key="1">
    <citation type="submission" date="2025-08" db="UniProtKB">
        <authorList>
            <consortium name="Ensembl"/>
        </authorList>
    </citation>
    <scope>IDENTIFICATION</scope>
</reference>
<keyword evidence="5" id="KW-0862">Zinc</keyword>
<comment type="subcellular location">
    <subcellularLocation>
        <location evidence="1">Nucleus</location>
    </subcellularLocation>
</comment>
<protein>
    <recommendedName>
        <fullName evidence="13">SAM domain-containing protein</fullName>
    </recommendedName>
</protein>
<dbReference type="SMART" id="SM00454">
    <property type="entry name" value="SAM"/>
    <property type="match status" value="1"/>
</dbReference>